<dbReference type="PANTHER" id="PTHR15503:SF22">
    <property type="entry name" value="TRANSPOSON TY3-I GAG POLYPROTEIN"/>
    <property type="match status" value="1"/>
</dbReference>
<reference evidence="1" key="2">
    <citation type="journal article" date="2020" name="Nat. Commun.">
        <title>Large-scale genome sequencing of mycorrhizal fungi provides insights into the early evolution of symbiotic traits.</title>
        <authorList>
            <person name="Miyauchi S."/>
            <person name="Kiss E."/>
            <person name="Kuo A."/>
            <person name="Drula E."/>
            <person name="Kohler A."/>
            <person name="Sanchez-Garcia M."/>
            <person name="Morin E."/>
            <person name="Andreopoulos B."/>
            <person name="Barry K.W."/>
            <person name="Bonito G."/>
            <person name="Buee M."/>
            <person name="Carver A."/>
            <person name="Chen C."/>
            <person name="Cichocki N."/>
            <person name="Clum A."/>
            <person name="Culley D."/>
            <person name="Crous P.W."/>
            <person name="Fauchery L."/>
            <person name="Girlanda M."/>
            <person name="Hayes R.D."/>
            <person name="Keri Z."/>
            <person name="LaButti K."/>
            <person name="Lipzen A."/>
            <person name="Lombard V."/>
            <person name="Magnuson J."/>
            <person name="Maillard F."/>
            <person name="Murat C."/>
            <person name="Nolan M."/>
            <person name="Ohm R.A."/>
            <person name="Pangilinan J."/>
            <person name="Pereira M.F."/>
            <person name="Perotto S."/>
            <person name="Peter M."/>
            <person name="Pfister S."/>
            <person name="Riley R."/>
            <person name="Sitrit Y."/>
            <person name="Stielow J.B."/>
            <person name="Szollosi G."/>
            <person name="Zifcakova L."/>
            <person name="Stursova M."/>
            <person name="Spatafora J.W."/>
            <person name="Tedersoo L."/>
            <person name="Vaario L.M."/>
            <person name="Yamada A."/>
            <person name="Yan M."/>
            <person name="Wang P."/>
            <person name="Xu J."/>
            <person name="Bruns T."/>
            <person name="Baldrian P."/>
            <person name="Vilgalys R."/>
            <person name="Dunand C."/>
            <person name="Henrissat B."/>
            <person name="Grigoriev I.V."/>
            <person name="Hibbett D."/>
            <person name="Nagy L.G."/>
            <person name="Martin F.M."/>
        </authorList>
    </citation>
    <scope>NUCLEOTIDE SEQUENCE</scope>
    <source>
        <strain evidence="1">BED1</strain>
    </source>
</reference>
<comment type="caution">
    <text evidence="1">The sequence shown here is derived from an EMBL/GenBank/DDBJ whole genome shotgun (WGS) entry which is preliminary data.</text>
</comment>
<organism evidence="1 2">
    <name type="scientific">Boletus edulis BED1</name>
    <dbReference type="NCBI Taxonomy" id="1328754"/>
    <lineage>
        <taxon>Eukaryota</taxon>
        <taxon>Fungi</taxon>
        <taxon>Dikarya</taxon>
        <taxon>Basidiomycota</taxon>
        <taxon>Agaricomycotina</taxon>
        <taxon>Agaricomycetes</taxon>
        <taxon>Agaricomycetidae</taxon>
        <taxon>Boletales</taxon>
        <taxon>Boletineae</taxon>
        <taxon>Boletaceae</taxon>
        <taxon>Boletoideae</taxon>
        <taxon>Boletus</taxon>
    </lineage>
</organism>
<dbReference type="SUPFAM" id="SSF56672">
    <property type="entry name" value="DNA/RNA polymerases"/>
    <property type="match status" value="1"/>
</dbReference>
<dbReference type="Proteomes" id="UP001194468">
    <property type="component" value="Unassembled WGS sequence"/>
</dbReference>
<dbReference type="AlphaFoldDB" id="A0AAD4BEB4"/>
<sequence length="172" mass="19625">MPIRKPWDHTIDMKDMFTPKIGHIISLSVTEQQEVSEFIDDGLKKGYIRPSKSSQTSPVFFIPKKDGQKCMVQDYRCRSLTLPTVVIPISPTFQTTDNCHQPSIKSSVSFRIRPSVVRGLSILIRVYPFLSVPRSLTGFCVHPMDPFPSFIYLLPFVLETSMTLQGQRCDRT</sequence>
<protein>
    <submittedName>
        <fullName evidence="1">Uncharacterized protein</fullName>
    </submittedName>
</protein>
<proteinExistence type="predicted"/>
<evidence type="ECO:0000313" key="1">
    <source>
        <dbReference type="EMBL" id="KAF8422168.1"/>
    </source>
</evidence>
<accession>A0AAD4BEB4</accession>
<evidence type="ECO:0000313" key="2">
    <source>
        <dbReference type="Proteomes" id="UP001194468"/>
    </source>
</evidence>
<dbReference type="PANTHER" id="PTHR15503">
    <property type="entry name" value="LDOC1 RELATED"/>
    <property type="match status" value="1"/>
</dbReference>
<dbReference type="InterPro" id="IPR043502">
    <property type="entry name" value="DNA/RNA_pol_sf"/>
</dbReference>
<dbReference type="EMBL" id="WHUW01000130">
    <property type="protein sequence ID" value="KAF8422168.1"/>
    <property type="molecule type" value="Genomic_DNA"/>
</dbReference>
<name>A0AAD4BEB4_BOLED</name>
<reference evidence="1" key="1">
    <citation type="submission" date="2019-10" db="EMBL/GenBank/DDBJ databases">
        <authorList>
            <consortium name="DOE Joint Genome Institute"/>
            <person name="Kuo A."/>
            <person name="Miyauchi S."/>
            <person name="Kiss E."/>
            <person name="Drula E."/>
            <person name="Kohler A."/>
            <person name="Sanchez-Garcia M."/>
            <person name="Andreopoulos B."/>
            <person name="Barry K.W."/>
            <person name="Bonito G."/>
            <person name="Buee M."/>
            <person name="Carver A."/>
            <person name="Chen C."/>
            <person name="Cichocki N."/>
            <person name="Clum A."/>
            <person name="Culley D."/>
            <person name="Crous P.W."/>
            <person name="Fauchery L."/>
            <person name="Girlanda M."/>
            <person name="Hayes R."/>
            <person name="Keri Z."/>
            <person name="LaButti K."/>
            <person name="Lipzen A."/>
            <person name="Lombard V."/>
            <person name="Magnuson J."/>
            <person name="Maillard F."/>
            <person name="Morin E."/>
            <person name="Murat C."/>
            <person name="Nolan M."/>
            <person name="Ohm R."/>
            <person name="Pangilinan J."/>
            <person name="Pereira M."/>
            <person name="Perotto S."/>
            <person name="Peter M."/>
            <person name="Riley R."/>
            <person name="Sitrit Y."/>
            <person name="Stielow B."/>
            <person name="Szollosi G."/>
            <person name="Zifcakova L."/>
            <person name="Stursova M."/>
            <person name="Spatafora J.W."/>
            <person name="Tedersoo L."/>
            <person name="Vaario L.-M."/>
            <person name="Yamada A."/>
            <person name="Yan M."/>
            <person name="Wang P."/>
            <person name="Xu J."/>
            <person name="Bruns T."/>
            <person name="Baldrian P."/>
            <person name="Vilgalys R."/>
            <person name="Henrissat B."/>
            <person name="Grigoriev I.V."/>
            <person name="Hibbett D."/>
            <person name="Nagy L.G."/>
            <person name="Martin F.M."/>
        </authorList>
    </citation>
    <scope>NUCLEOTIDE SEQUENCE</scope>
    <source>
        <strain evidence="1">BED1</strain>
    </source>
</reference>
<keyword evidence="2" id="KW-1185">Reference proteome</keyword>
<gene>
    <name evidence="1" type="ORF">L210DRAFT_3423627</name>
</gene>
<dbReference type="Gene3D" id="3.10.10.10">
    <property type="entry name" value="HIV Type 1 Reverse Transcriptase, subunit A, domain 1"/>
    <property type="match status" value="1"/>
</dbReference>
<dbReference type="InterPro" id="IPR032567">
    <property type="entry name" value="RTL1-rel"/>
</dbReference>